<dbReference type="RefSeq" id="WP_199110879.1">
    <property type="nucleotide sequence ID" value="NZ_JAHWXQ010000004.1"/>
</dbReference>
<proteinExistence type="predicted"/>
<evidence type="ECO:0000313" key="4">
    <source>
        <dbReference type="Proteomes" id="UP000774935"/>
    </source>
</evidence>
<feature type="chain" id="PRO_5047488180" description="Sugar-binding protein" evidence="2">
    <location>
        <begin position="27"/>
        <end position="346"/>
    </location>
</feature>
<dbReference type="NCBIfam" id="TIGR01643">
    <property type="entry name" value="YD_repeat_2x"/>
    <property type="match status" value="1"/>
</dbReference>
<evidence type="ECO:0000313" key="3">
    <source>
        <dbReference type="EMBL" id="MBW3366296.1"/>
    </source>
</evidence>
<gene>
    <name evidence="3" type="ORF">KYK27_14630</name>
</gene>
<dbReference type="InterPro" id="IPR006530">
    <property type="entry name" value="YD"/>
</dbReference>
<feature type="signal peptide" evidence="2">
    <location>
        <begin position="1"/>
        <end position="26"/>
    </location>
</feature>
<evidence type="ECO:0000256" key="2">
    <source>
        <dbReference type="SAM" id="SignalP"/>
    </source>
</evidence>
<reference evidence="3 4" key="1">
    <citation type="submission" date="2021-07" db="EMBL/GenBank/DDBJ databases">
        <authorList>
            <person name="Kim M.K."/>
        </authorList>
    </citation>
    <scope>NUCLEOTIDE SEQUENCE [LARGE SCALE GENOMIC DNA]</scope>
    <source>
        <strain evidence="3 4">HLY7-15</strain>
    </source>
</reference>
<protein>
    <recommendedName>
        <fullName evidence="5">Sugar-binding protein</fullName>
    </recommendedName>
</protein>
<keyword evidence="2" id="KW-0732">Signal</keyword>
<organism evidence="3 4">
    <name type="scientific">Pontibacter populi</name>
    <dbReference type="NCBI Taxonomy" id="890055"/>
    <lineage>
        <taxon>Bacteria</taxon>
        <taxon>Pseudomonadati</taxon>
        <taxon>Bacteroidota</taxon>
        <taxon>Cytophagia</taxon>
        <taxon>Cytophagales</taxon>
        <taxon>Hymenobacteraceae</taxon>
        <taxon>Pontibacter</taxon>
    </lineage>
</organism>
<dbReference type="Proteomes" id="UP000774935">
    <property type="component" value="Unassembled WGS sequence"/>
</dbReference>
<evidence type="ECO:0008006" key="5">
    <source>
        <dbReference type="Google" id="ProtNLM"/>
    </source>
</evidence>
<sequence>MNFLTKSFHNTFLSGLVLLLSFSATAQETDLEIIYGQDEKNVYLTNKVKEVYVESDEYYNGTLIRPRFVSDYYLMDSNGQMIQKKYAHNGKLTGKTKYEYNSKGVLEVSTSFVRSADASRDTTWKPSSQHRHVKAGKKAPGHYRWDTTAGKWVAEKSGRTWVKNDTTYVEERTGSSQKSKSISRFYLLGSDPTILRHDHVQFSPKGMSEPSYYYTKTENGKVVESGKMDFEMEIMAYLQQHPEASRLLFTKYGFYPVMDKIARHSPGRRVPSRTYVYTAQGQLMQEKGYITITYTRDASGRVVTRTSDEGIITNYYYNENGLLEGQVSIHDDGRPYDSKFYRYVFH</sequence>
<dbReference type="EMBL" id="JAHWXQ010000004">
    <property type="protein sequence ID" value="MBW3366296.1"/>
    <property type="molecule type" value="Genomic_DNA"/>
</dbReference>
<comment type="caution">
    <text evidence="3">The sequence shown here is derived from an EMBL/GenBank/DDBJ whole genome shotgun (WGS) entry which is preliminary data.</text>
</comment>
<name>A0ABS6XEI0_9BACT</name>
<accession>A0ABS6XEI0</accession>
<feature type="compositionally biased region" description="Basic residues" evidence="1">
    <location>
        <begin position="128"/>
        <end position="140"/>
    </location>
</feature>
<evidence type="ECO:0000256" key="1">
    <source>
        <dbReference type="SAM" id="MobiDB-lite"/>
    </source>
</evidence>
<feature type="region of interest" description="Disordered" evidence="1">
    <location>
        <begin position="121"/>
        <end position="140"/>
    </location>
</feature>
<keyword evidence="4" id="KW-1185">Reference proteome</keyword>
<dbReference type="Gene3D" id="2.180.10.10">
    <property type="entry name" value="RHS repeat-associated core"/>
    <property type="match status" value="1"/>
</dbReference>